<protein>
    <submittedName>
        <fullName evidence="3">Cupin domain-containing protein</fullName>
    </submittedName>
</protein>
<dbReference type="Pfam" id="PF07883">
    <property type="entry name" value="Cupin_2"/>
    <property type="match status" value="1"/>
</dbReference>
<dbReference type="AlphaFoldDB" id="A0AAW7JQ06"/>
<gene>
    <name evidence="2" type="ORF">QVN81_06030</name>
    <name evidence="3" type="ORF">QVN84_07795</name>
</gene>
<dbReference type="InterPro" id="IPR014710">
    <property type="entry name" value="RmlC-like_jellyroll"/>
</dbReference>
<evidence type="ECO:0000313" key="2">
    <source>
        <dbReference type="EMBL" id="MDN0022585.1"/>
    </source>
</evidence>
<feature type="domain" description="Cupin type-2" evidence="1">
    <location>
        <begin position="39"/>
        <end position="105"/>
    </location>
</feature>
<dbReference type="Proteomes" id="UP001167831">
    <property type="component" value="Unassembled WGS sequence"/>
</dbReference>
<keyword evidence="4" id="KW-1185">Reference proteome</keyword>
<accession>A0AAW7JQ06</accession>
<organism evidence="3 5">
    <name type="scientific">Leyella lascolaii</name>
    <dbReference type="NCBI Taxonomy" id="1776379"/>
    <lineage>
        <taxon>Bacteria</taxon>
        <taxon>Pseudomonadati</taxon>
        <taxon>Bacteroidota</taxon>
        <taxon>Bacteroidia</taxon>
        <taxon>Bacteroidales</taxon>
        <taxon>Prevotellaceae</taxon>
        <taxon>Leyella</taxon>
    </lineage>
</organism>
<dbReference type="EMBL" id="JAUEIE010000004">
    <property type="protein sequence ID" value="MDN0022585.1"/>
    <property type="molecule type" value="Genomic_DNA"/>
</dbReference>
<evidence type="ECO:0000313" key="3">
    <source>
        <dbReference type="EMBL" id="MDN0025418.1"/>
    </source>
</evidence>
<reference evidence="3" key="2">
    <citation type="submission" date="2023-08" db="EMBL/GenBank/DDBJ databases">
        <title>Identification and characterization of horizontal gene transfer across gut microbiota members of farm animals based on homology search.</title>
        <authorList>
            <person name="Schwarzerova J."/>
            <person name="Nykrynova M."/>
            <person name="Jureckova K."/>
            <person name="Cejkova D."/>
            <person name="Rychlik I."/>
        </authorList>
    </citation>
    <scope>NUCLEOTIDE SEQUENCE</scope>
    <source>
        <strain evidence="3">ET15</strain>
        <strain evidence="2">ET37</strain>
    </source>
</reference>
<evidence type="ECO:0000259" key="1">
    <source>
        <dbReference type="Pfam" id="PF07883"/>
    </source>
</evidence>
<dbReference type="InterPro" id="IPR011051">
    <property type="entry name" value="RmlC_Cupin_sf"/>
</dbReference>
<dbReference type="Gene3D" id="2.60.120.10">
    <property type="entry name" value="Jelly Rolls"/>
    <property type="match status" value="1"/>
</dbReference>
<proteinExistence type="predicted"/>
<comment type="caution">
    <text evidence="3">The sequence shown here is derived from an EMBL/GenBank/DDBJ whole genome shotgun (WGS) entry which is preliminary data.</text>
</comment>
<name>A0AAW7JQ06_9BACT</name>
<evidence type="ECO:0000313" key="5">
    <source>
        <dbReference type="Proteomes" id="UP001168478"/>
    </source>
</evidence>
<evidence type="ECO:0000313" key="4">
    <source>
        <dbReference type="Proteomes" id="UP001167831"/>
    </source>
</evidence>
<dbReference type="Proteomes" id="UP001168478">
    <property type="component" value="Unassembled WGS sequence"/>
</dbReference>
<dbReference type="RefSeq" id="WP_021994002.1">
    <property type="nucleotide sequence ID" value="NZ_CAUWBX010000002.1"/>
</dbReference>
<dbReference type="InterPro" id="IPR013096">
    <property type="entry name" value="Cupin_2"/>
</dbReference>
<sequence>MIIDFNLIEKNILEGFKGGSGELVMQSHTDDNCKIMRHILRAGASIGAHTHDDSCEIIYMIKGNARVVYDGNIEQVNEGQVHYCPKGHTHCLQNVNDYDIEYLAIVPQF</sequence>
<reference evidence="3" key="1">
    <citation type="submission" date="2023-06" db="EMBL/GenBank/DDBJ databases">
        <authorList>
            <person name="Zeman M."/>
            <person name="Kubasova T."/>
            <person name="Jahodarova E."/>
            <person name="Nykrynova M."/>
            <person name="Rychlik I."/>
        </authorList>
    </citation>
    <scope>NUCLEOTIDE SEQUENCE</scope>
    <source>
        <strain evidence="3">ET15</strain>
        <strain evidence="2">ET37</strain>
    </source>
</reference>
<dbReference type="SUPFAM" id="SSF51182">
    <property type="entry name" value="RmlC-like cupins"/>
    <property type="match status" value="1"/>
</dbReference>
<dbReference type="EMBL" id="JAUEIF010000006">
    <property type="protein sequence ID" value="MDN0025418.1"/>
    <property type="molecule type" value="Genomic_DNA"/>
</dbReference>